<gene>
    <name evidence="7" type="primary">infC</name>
    <name evidence="7" type="ORF">COT33_00540</name>
</gene>
<dbReference type="Proteomes" id="UP000230088">
    <property type="component" value="Unassembled WGS sequence"/>
</dbReference>
<keyword evidence="2 7" id="KW-0396">Initiation factor</keyword>
<dbReference type="AlphaFoldDB" id="A0A2H0YMH6"/>
<dbReference type="InterPro" id="IPR036788">
    <property type="entry name" value="T_IF-3_C_sf"/>
</dbReference>
<proteinExistence type="inferred from homology"/>
<name>A0A2H0YMH6_9BACT</name>
<evidence type="ECO:0000313" key="8">
    <source>
        <dbReference type="Proteomes" id="UP000230088"/>
    </source>
</evidence>
<evidence type="ECO:0000259" key="5">
    <source>
        <dbReference type="Pfam" id="PF00707"/>
    </source>
</evidence>
<keyword evidence="3" id="KW-0648">Protein biosynthesis</keyword>
<dbReference type="SUPFAM" id="SSF54364">
    <property type="entry name" value="Translation initiation factor IF3, N-terminal domain"/>
    <property type="match status" value="1"/>
</dbReference>
<dbReference type="InterPro" id="IPR036787">
    <property type="entry name" value="T_IF-3_N_sf"/>
</dbReference>
<dbReference type="PANTHER" id="PTHR10938:SF0">
    <property type="entry name" value="TRANSLATION INITIATION FACTOR IF-3, MITOCHONDRIAL"/>
    <property type="match status" value="1"/>
</dbReference>
<dbReference type="Gene3D" id="3.30.110.10">
    <property type="entry name" value="Translation initiation factor 3 (IF-3), C-terminal domain"/>
    <property type="match status" value="1"/>
</dbReference>
<feature type="domain" description="Translation initiation factor 3 N-terminal" evidence="6">
    <location>
        <begin position="8"/>
        <end position="74"/>
    </location>
</feature>
<evidence type="ECO:0000256" key="1">
    <source>
        <dbReference type="ARBA" id="ARBA00005439"/>
    </source>
</evidence>
<comment type="caution">
    <text evidence="7">The sequence shown here is derived from an EMBL/GenBank/DDBJ whole genome shotgun (WGS) entry which is preliminary data.</text>
</comment>
<accession>A0A2H0YMH6</accession>
<dbReference type="GO" id="GO:0043022">
    <property type="term" value="F:ribosome binding"/>
    <property type="evidence" value="ECO:0007669"/>
    <property type="project" value="TreeGrafter"/>
</dbReference>
<evidence type="ECO:0000256" key="3">
    <source>
        <dbReference type="ARBA" id="ARBA00022917"/>
    </source>
</evidence>
<feature type="domain" description="Translation initiation factor 3 C-terminal" evidence="5">
    <location>
        <begin position="80"/>
        <end position="164"/>
    </location>
</feature>
<evidence type="ECO:0000259" key="6">
    <source>
        <dbReference type="Pfam" id="PF05198"/>
    </source>
</evidence>
<dbReference type="GO" id="GO:0003743">
    <property type="term" value="F:translation initiation factor activity"/>
    <property type="evidence" value="ECO:0007669"/>
    <property type="project" value="UniProtKB-UniRule"/>
</dbReference>
<sequence length="166" mass="19281">MFKRPFVDNQIRAAQVRAIDEQGKNLGILNLEIALKIARERNLNLVQVTEKVKPPVCRIMDYGKYLYSFQKKTKIKKAGELKTIRLGFNISPHDLETRAKQAENFLKKGDKIRVEMTLRGREKALGDFAKEKFKQFLGFLDKLIPIKTERELKREARGFTMIITKA</sequence>
<organism evidence="7 8">
    <name type="scientific">Candidatus Nealsonbacteria bacterium CG08_land_8_20_14_0_20_38_20</name>
    <dbReference type="NCBI Taxonomy" id="1974705"/>
    <lineage>
        <taxon>Bacteria</taxon>
        <taxon>Candidatus Nealsoniibacteriota</taxon>
    </lineage>
</organism>
<dbReference type="GO" id="GO:0005737">
    <property type="term" value="C:cytoplasm"/>
    <property type="evidence" value="ECO:0007669"/>
    <property type="project" value="UniProtKB-ARBA"/>
</dbReference>
<evidence type="ECO:0000256" key="4">
    <source>
        <dbReference type="NCBIfam" id="TIGR00168"/>
    </source>
</evidence>
<comment type="similarity">
    <text evidence="1">Belongs to the IF-3 family.</text>
</comment>
<reference evidence="8" key="1">
    <citation type="submission" date="2017-09" db="EMBL/GenBank/DDBJ databases">
        <title>Depth-based differentiation of microbial function through sediment-hosted aquifers and enrichment of novel symbionts in the deep terrestrial subsurface.</title>
        <authorList>
            <person name="Probst A.J."/>
            <person name="Ladd B."/>
            <person name="Jarett J.K."/>
            <person name="Geller-Mcgrath D.E."/>
            <person name="Sieber C.M.K."/>
            <person name="Emerson J.B."/>
            <person name="Anantharaman K."/>
            <person name="Thomas B.C."/>
            <person name="Malmstrom R."/>
            <person name="Stieglmeier M."/>
            <person name="Klingl A."/>
            <person name="Woyke T."/>
            <person name="Ryan C.M."/>
            <person name="Banfield J.F."/>
        </authorList>
    </citation>
    <scope>NUCLEOTIDE SEQUENCE [LARGE SCALE GENOMIC DNA]</scope>
</reference>
<dbReference type="Pfam" id="PF00707">
    <property type="entry name" value="IF3_C"/>
    <property type="match status" value="1"/>
</dbReference>
<dbReference type="InterPro" id="IPR019814">
    <property type="entry name" value="Translation_initiation_fac_3_N"/>
</dbReference>
<dbReference type="Pfam" id="PF05198">
    <property type="entry name" value="IF3_N"/>
    <property type="match status" value="1"/>
</dbReference>
<evidence type="ECO:0000256" key="2">
    <source>
        <dbReference type="ARBA" id="ARBA00022540"/>
    </source>
</evidence>
<evidence type="ECO:0000313" key="7">
    <source>
        <dbReference type="EMBL" id="PIS39705.1"/>
    </source>
</evidence>
<protein>
    <recommendedName>
        <fullName evidence="4">Translation initiation factor IF-3</fullName>
    </recommendedName>
</protein>
<dbReference type="InterPro" id="IPR001288">
    <property type="entry name" value="Translation_initiation_fac_3"/>
</dbReference>
<dbReference type="EMBL" id="PEYD01000008">
    <property type="protein sequence ID" value="PIS39705.1"/>
    <property type="molecule type" value="Genomic_DNA"/>
</dbReference>
<dbReference type="SUPFAM" id="SSF55200">
    <property type="entry name" value="Translation initiation factor IF3, C-terminal domain"/>
    <property type="match status" value="1"/>
</dbReference>
<dbReference type="GO" id="GO:0032790">
    <property type="term" value="P:ribosome disassembly"/>
    <property type="evidence" value="ECO:0007669"/>
    <property type="project" value="TreeGrafter"/>
</dbReference>
<dbReference type="PANTHER" id="PTHR10938">
    <property type="entry name" value="TRANSLATION INITIATION FACTOR IF-3"/>
    <property type="match status" value="1"/>
</dbReference>
<dbReference type="Gene3D" id="3.10.20.80">
    <property type="entry name" value="Translation initiation factor 3 (IF-3), N-terminal domain"/>
    <property type="match status" value="1"/>
</dbReference>
<dbReference type="NCBIfam" id="TIGR00168">
    <property type="entry name" value="infC"/>
    <property type="match status" value="1"/>
</dbReference>
<dbReference type="InterPro" id="IPR019815">
    <property type="entry name" value="Translation_initiation_fac_3_C"/>
</dbReference>